<protein>
    <submittedName>
        <fullName evidence="2">Uncharacterized protein</fullName>
    </submittedName>
</protein>
<evidence type="ECO:0000313" key="2">
    <source>
        <dbReference type="EMBL" id="EKD14393.1"/>
    </source>
</evidence>
<keyword evidence="3" id="KW-1185">Reference proteome</keyword>
<dbReference type="KEGG" id="mbe:MBM_07623"/>
<dbReference type="GeneID" id="18763558"/>
<feature type="compositionally biased region" description="Polar residues" evidence="1">
    <location>
        <begin position="99"/>
        <end position="115"/>
    </location>
</feature>
<dbReference type="Proteomes" id="UP000006753">
    <property type="component" value="Unassembled WGS sequence"/>
</dbReference>
<dbReference type="AlphaFoldDB" id="K1X0J1"/>
<feature type="region of interest" description="Disordered" evidence="1">
    <location>
        <begin position="89"/>
        <end position="125"/>
    </location>
</feature>
<gene>
    <name evidence="2" type="ORF">MBM_07623</name>
</gene>
<dbReference type="InParanoid" id="K1X0J1"/>
<dbReference type="OrthoDB" id="10286544at2759"/>
<name>K1X0J1_MARBU</name>
<evidence type="ECO:0000256" key="1">
    <source>
        <dbReference type="SAM" id="MobiDB-lite"/>
    </source>
</evidence>
<dbReference type="HOGENOM" id="CLU_1454735_0_0_1"/>
<organism evidence="2 3">
    <name type="scientific">Marssonina brunnea f. sp. multigermtubi (strain MB_m1)</name>
    <name type="common">Marssonina leaf spot fungus</name>
    <dbReference type="NCBI Taxonomy" id="1072389"/>
    <lineage>
        <taxon>Eukaryota</taxon>
        <taxon>Fungi</taxon>
        <taxon>Dikarya</taxon>
        <taxon>Ascomycota</taxon>
        <taxon>Pezizomycotina</taxon>
        <taxon>Leotiomycetes</taxon>
        <taxon>Helotiales</taxon>
        <taxon>Drepanopezizaceae</taxon>
        <taxon>Drepanopeziza</taxon>
    </lineage>
</organism>
<sequence length="186" mass="21316">MKRYITTVIIPSTRRLLIGLGLKKAQKPIYQARTYHYNSASTRNFGHARNHYPQIPKSPSSTVTQLKAAPELTKGAQYQYETDFNLMPGSWVDDEDDANNNSNKEYTNDRYTTATPSPPYREAKRRPLPHYQNINYQTAKSAPAAKNIKYKQLNSEPKNTMIVKRHVRSASDMFTVHHPSPQDVYG</sequence>
<accession>K1X0J1</accession>
<reference evidence="2 3" key="1">
    <citation type="journal article" date="2012" name="BMC Genomics">
        <title>Sequencing the genome of Marssonina brunnea reveals fungus-poplar co-evolution.</title>
        <authorList>
            <person name="Zhu S."/>
            <person name="Cao Y.-Z."/>
            <person name="Jiang C."/>
            <person name="Tan B.-Y."/>
            <person name="Wang Z."/>
            <person name="Feng S."/>
            <person name="Zhang L."/>
            <person name="Su X.-H."/>
            <person name="Brejova B."/>
            <person name="Vinar T."/>
            <person name="Xu M."/>
            <person name="Wang M.-X."/>
            <person name="Zhang S.-G."/>
            <person name="Huang M.-R."/>
            <person name="Wu R."/>
            <person name="Zhou Y."/>
        </authorList>
    </citation>
    <scope>NUCLEOTIDE SEQUENCE [LARGE SCALE GENOMIC DNA]</scope>
    <source>
        <strain evidence="2 3">MB_m1</strain>
    </source>
</reference>
<evidence type="ECO:0000313" key="3">
    <source>
        <dbReference type="Proteomes" id="UP000006753"/>
    </source>
</evidence>
<dbReference type="EMBL" id="JH921446">
    <property type="protein sequence ID" value="EKD14393.1"/>
    <property type="molecule type" value="Genomic_DNA"/>
</dbReference>
<proteinExistence type="predicted"/>